<evidence type="ECO:0000313" key="2">
    <source>
        <dbReference type="Proteomes" id="UP001139534"/>
    </source>
</evidence>
<dbReference type="RefSeq" id="WP_248552778.1">
    <property type="nucleotide sequence ID" value="NZ_JALPRK010000016.1"/>
</dbReference>
<protein>
    <submittedName>
        <fullName evidence="1">Uncharacterized protein</fullName>
    </submittedName>
</protein>
<gene>
    <name evidence="1" type="ORF">M0651_16180</name>
</gene>
<dbReference type="EMBL" id="JALPRK010000016">
    <property type="protein sequence ID" value="MCK8488716.1"/>
    <property type="molecule type" value="Genomic_DNA"/>
</dbReference>
<name>A0A9X1Y1E8_9BACL</name>
<accession>A0A9X1Y1E8</accession>
<reference evidence="1" key="1">
    <citation type="submission" date="2022-04" db="EMBL/GenBank/DDBJ databases">
        <authorList>
            <person name="Seo M.-J."/>
        </authorList>
    </citation>
    <scope>NUCLEOTIDE SEQUENCE</scope>
    <source>
        <strain evidence="1">MBLB2552</strain>
    </source>
</reference>
<dbReference type="Proteomes" id="UP001139534">
    <property type="component" value="Unassembled WGS sequence"/>
</dbReference>
<keyword evidence="2" id="KW-1185">Reference proteome</keyword>
<comment type="caution">
    <text evidence="1">The sequence shown here is derived from an EMBL/GenBank/DDBJ whole genome shotgun (WGS) entry which is preliminary data.</text>
</comment>
<dbReference type="AlphaFoldDB" id="A0A9X1Y1E8"/>
<sequence length="129" mass="13706">MKRAKIARISAMLSFIMVFINGVISVSPAYAATNLTVDLSSVIGPVTHAAGGSLYGIDVSQPDNALIIPLHAKTYSNPAMSGPGAHRPEGDGVPVAQRIANTDSKVTLRLADMNPNWYDFPGWPDGMIR</sequence>
<organism evidence="1 2">
    <name type="scientific">Paenibacillus mellifer</name>
    <dbReference type="NCBI Taxonomy" id="2937794"/>
    <lineage>
        <taxon>Bacteria</taxon>
        <taxon>Bacillati</taxon>
        <taxon>Bacillota</taxon>
        <taxon>Bacilli</taxon>
        <taxon>Bacillales</taxon>
        <taxon>Paenibacillaceae</taxon>
        <taxon>Paenibacillus</taxon>
    </lineage>
</organism>
<proteinExistence type="predicted"/>
<evidence type="ECO:0000313" key="1">
    <source>
        <dbReference type="EMBL" id="MCK8488716.1"/>
    </source>
</evidence>